<evidence type="ECO:0000256" key="2">
    <source>
        <dbReference type="ARBA" id="ARBA00012438"/>
    </source>
</evidence>
<dbReference type="InterPro" id="IPR005467">
    <property type="entry name" value="His_kinase_dom"/>
</dbReference>
<dbReference type="Gene3D" id="3.30.565.10">
    <property type="entry name" value="Histidine kinase-like ATPase, C-terminal domain"/>
    <property type="match status" value="1"/>
</dbReference>
<dbReference type="PROSITE" id="PS50110">
    <property type="entry name" value="RESPONSE_REGULATORY"/>
    <property type="match status" value="1"/>
</dbReference>
<evidence type="ECO:0000313" key="8">
    <source>
        <dbReference type="EMBL" id="BCJ89980.1"/>
    </source>
</evidence>
<dbReference type="GO" id="GO:0000155">
    <property type="term" value="F:phosphorelay sensor kinase activity"/>
    <property type="evidence" value="ECO:0007669"/>
    <property type="project" value="InterPro"/>
</dbReference>
<comment type="catalytic activity">
    <reaction evidence="1">
        <text>ATP + protein L-histidine = ADP + protein N-phospho-L-histidine.</text>
        <dbReference type="EC" id="2.7.13.3"/>
    </reaction>
</comment>
<evidence type="ECO:0000313" key="9">
    <source>
        <dbReference type="Proteomes" id="UP000515317"/>
    </source>
</evidence>
<dbReference type="InterPro" id="IPR036890">
    <property type="entry name" value="HATPase_C_sf"/>
</dbReference>
<dbReference type="InterPro" id="IPR011006">
    <property type="entry name" value="CheY-like_superfamily"/>
</dbReference>
<evidence type="ECO:0000259" key="6">
    <source>
        <dbReference type="PROSITE" id="PS50109"/>
    </source>
</evidence>
<dbReference type="KEGG" id="tso:IZ6_07150"/>
<dbReference type="PRINTS" id="PR00344">
    <property type="entry name" value="BCTRLSENSOR"/>
</dbReference>
<dbReference type="Gene3D" id="1.10.287.130">
    <property type="match status" value="1"/>
</dbReference>
<dbReference type="SMART" id="SM00448">
    <property type="entry name" value="REC"/>
    <property type="match status" value="1"/>
</dbReference>
<dbReference type="Proteomes" id="UP000515317">
    <property type="component" value="Chromosome"/>
</dbReference>
<dbReference type="SUPFAM" id="SSF55874">
    <property type="entry name" value="ATPase domain of HSP90 chaperone/DNA topoisomerase II/histidine kinase"/>
    <property type="match status" value="1"/>
</dbReference>
<reference evidence="8 9" key="1">
    <citation type="submission" date="2020-08" db="EMBL/GenBank/DDBJ databases">
        <title>Genome sequence of Rhizobiales bacterium strain IZ6.</title>
        <authorList>
            <person name="Nakai R."/>
            <person name="Naganuma T."/>
        </authorList>
    </citation>
    <scope>NUCLEOTIDE SEQUENCE [LARGE SCALE GENOMIC DNA]</scope>
    <source>
        <strain evidence="8 9">IZ6</strain>
    </source>
</reference>
<proteinExistence type="predicted"/>
<feature type="coiled-coil region" evidence="5">
    <location>
        <begin position="150"/>
        <end position="191"/>
    </location>
</feature>
<keyword evidence="9" id="KW-1185">Reference proteome</keyword>
<dbReference type="InterPro" id="IPR004358">
    <property type="entry name" value="Sig_transdc_His_kin-like_C"/>
</dbReference>
<organism evidence="8 9">
    <name type="scientific">Terrihabitans soli</name>
    <dbReference type="NCBI Taxonomy" id="708113"/>
    <lineage>
        <taxon>Bacteria</taxon>
        <taxon>Pseudomonadati</taxon>
        <taxon>Pseudomonadota</taxon>
        <taxon>Alphaproteobacteria</taxon>
        <taxon>Hyphomicrobiales</taxon>
        <taxon>Terrihabitans</taxon>
    </lineage>
</organism>
<keyword evidence="8" id="KW-0808">Transferase</keyword>
<keyword evidence="5" id="KW-0175">Coiled coil</keyword>
<dbReference type="InterPro" id="IPR003594">
    <property type="entry name" value="HATPase_dom"/>
</dbReference>
<keyword evidence="8" id="KW-0418">Kinase</keyword>
<name>A0A6S6QSS7_9HYPH</name>
<dbReference type="SMART" id="SM00387">
    <property type="entry name" value="HATPase_c"/>
    <property type="match status" value="1"/>
</dbReference>
<dbReference type="EMBL" id="AP023361">
    <property type="protein sequence ID" value="BCJ89980.1"/>
    <property type="molecule type" value="Genomic_DNA"/>
</dbReference>
<accession>A0A6S6QSS7</accession>
<keyword evidence="3 4" id="KW-0597">Phosphoprotein</keyword>
<dbReference type="SUPFAM" id="SSF47384">
    <property type="entry name" value="Homodimeric domain of signal transducing histidine kinase"/>
    <property type="match status" value="1"/>
</dbReference>
<feature type="domain" description="Response regulatory" evidence="7">
    <location>
        <begin position="442"/>
        <end position="554"/>
    </location>
</feature>
<dbReference type="PANTHER" id="PTHR43065:SF49">
    <property type="entry name" value="HISTIDINE KINASE"/>
    <property type="match status" value="1"/>
</dbReference>
<dbReference type="Pfam" id="PF00512">
    <property type="entry name" value="HisKA"/>
    <property type="match status" value="1"/>
</dbReference>
<dbReference type="PROSITE" id="PS50109">
    <property type="entry name" value="HIS_KIN"/>
    <property type="match status" value="1"/>
</dbReference>
<sequence>MTDAPLSERVLVLAPSGRDAAIASAVLREASIAADACADLTELCVRLEQEAAVALVVEEALIDADATCLSEWIEKQPAWSDFPFVVLSPRGGGLERNPAAGRLLTMLGNVTFLERPFHPTTLVSVVRTAFRGRLRQYEARERMEEIKRGEALLERRVEERTSELEAANRQLASQITERERVESALRQAQRLEAVGQLTSGVAHDFNNLLTVILGNVRQMQKGATDAAQTRRLNMMAEAGERGAKLTAQMLAFSRRQKLEPKPVDLNETVASMRDLLQSTMGGSVRIETVLAKRLWPAMIDPTQIELAILNLAINARDAMAVGGTLAVETSNVSLGEPRSPSEPPPGEYICVSVSDTGSGMPDDVVTKVFEPFFTTKEVGKGSGLGLSQVLGLAKQSGGGVRIQTKVGEGTSVKLYLPRASTATEVEPAPPPAAVTQRASGLTILLVDDDSAVREVTRSILQDLGYAVVEAGSGGACLDMLDTHKDIDLVLLDFAMPGMNGADVAREIRARSASMPILFATGYADADALTEADEDGIVRKPFVESELADKLSRALNRTPDTAKIIPIRR</sequence>
<dbReference type="SMART" id="SM00388">
    <property type="entry name" value="HisKA"/>
    <property type="match status" value="1"/>
</dbReference>
<dbReference type="AlphaFoldDB" id="A0A6S6QSS7"/>
<dbReference type="CDD" id="cd00082">
    <property type="entry name" value="HisKA"/>
    <property type="match status" value="1"/>
</dbReference>
<dbReference type="PANTHER" id="PTHR43065">
    <property type="entry name" value="SENSOR HISTIDINE KINASE"/>
    <property type="match status" value="1"/>
</dbReference>
<dbReference type="EC" id="2.7.13.3" evidence="2"/>
<evidence type="ECO:0000256" key="4">
    <source>
        <dbReference type="PROSITE-ProRule" id="PRU00169"/>
    </source>
</evidence>
<dbReference type="InterPro" id="IPR003661">
    <property type="entry name" value="HisK_dim/P_dom"/>
</dbReference>
<dbReference type="RefSeq" id="WP_225873990.1">
    <property type="nucleotide sequence ID" value="NZ_AP023361.1"/>
</dbReference>
<dbReference type="SUPFAM" id="SSF52172">
    <property type="entry name" value="CheY-like"/>
    <property type="match status" value="2"/>
</dbReference>
<dbReference type="Gene3D" id="3.40.50.2300">
    <property type="match status" value="1"/>
</dbReference>
<evidence type="ECO:0000256" key="1">
    <source>
        <dbReference type="ARBA" id="ARBA00000085"/>
    </source>
</evidence>
<evidence type="ECO:0000256" key="3">
    <source>
        <dbReference type="ARBA" id="ARBA00022553"/>
    </source>
</evidence>
<feature type="modified residue" description="4-aspartylphosphate" evidence="4">
    <location>
        <position position="492"/>
    </location>
</feature>
<gene>
    <name evidence="8" type="ORF">IZ6_07150</name>
</gene>
<dbReference type="Pfam" id="PF00072">
    <property type="entry name" value="Response_reg"/>
    <property type="match status" value="1"/>
</dbReference>
<feature type="domain" description="Histidine kinase" evidence="6">
    <location>
        <begin position="200"/>
        <end position="420"/>
    </location>
</feature>
<dbReference type="Pfam" id="PF02518">
    <property type="entry name" value="HATPase_c"/>
    <property type="match status" value="1"/>
</dbReference>
<dbReference type="InterPro" id="IPR036097">
    <property type="entry name" value="HisK_dim/P_sf"/>
</dbReference>
<protein>
    <recommendedName>
        <fullName evidence="2">histidine kinase</fullName>
        <ecNumber evidence="2">2.7.13.3</ecNumber>
    </recommendedName>
</protein>
<evidence type="ECO:0000256" key="5">
    <source>
        <dbReference type="SAM" id="Coils"/>
    </source>
</evidence>
<dbReference type="InterPro" id="IPR001789">
    <property type="entry name" value="Sig_transdc_resp-reg_receiver"/>
</dbReference>
<evidence type="ECO:0000259" key="7">
    <source>
        <dbReference type="PROSITE" id="PS50110"/>
    </source>
</evidence>